<dbReference type="EMBL" id="JAQQBS010000001">
    <property type="protein sequence ID" value="KAK0176632.1"/>
    <property type="molecule type" value="Genomic_DNA"/>
</dbReference>
<evidence type="ECO:0000256" key="1">
    <source>
        <dbReference type="ARBA" id="ARBA00022729"/>
    </source>
</evidence>
<reference evidence="5" key="1">
    <citation type="journal article" date="2023" name="bioRxiv">
        <title>Scaffold-level genome assemblies of two parasitoid biocontrol wasps reveal the parthenogenesis mechanism and an associated novel virus.</title>
        <authorList>
            <person name="Inwood S."/>
            <person name="Skelly J."/>
            <person name="Guhlin J."/>
            <person name="Harrop T."/>
            <person name="Goldson S."/>
            <person name="Dearden P."/>
        </authorList>
    </citation>
    <scope>NUCLEOTIDE SEQUENCE</scope>
    <source>
        <strain evidence="5">Irish</strain>
        <tissue evidence="5">Whole body</tissue>
    </source>
</reference>
<dbReference type="Pfam" id="PF01033">
    <property type="entry name" value="Somatomedin_B"/>
    <property type="match status" value="1"/>
</dbReference>
<accession>A0AA39FVJ0</accession>
<gene>
    <name evidence="5" type="ORF">PV328_000749</name>
</gene>
<keyword evidence="2" id="KW-1015">Disulfide bond</keyword>
<protein>
    <recommendedName>
        <fullName evidence="4">SMB domain-containing protein</fullName>
    </recommendedName>
</protein>
<dbReference type="PROSITE" id="PS00524">
    <property type="entry name" value="SMB_1"/>
    <property type="match status" value="1"/>
</dbReference>
<dbReference type="InterPro" id="IPR044004">
    <property type="entry name" value="TSP1_spondin_dom"/>
</dbReference>
<dbReference type="Pfam" id="PF19028">
    <property type="entry name" value="TSP1_spondin"/>
    <property type="match status" value="1"/>
</dbReference>
<dbReference type="PANTHER" id="PTHR20920:SF5">
    <property type="entry name" value="SMB DOMAIN-CONTAINING PROTEIN"/>
    <property type="match status" value="1"/>
</dbReference>
<feature type="domain" description="SMB" evidence="4">
    <location>
        <begin position="22"/>
        <end position="69"/>
    </location>
</feature>
<keyword evidence="1" id="KW-0732">Signal</keyword>
<dbReference type="PROSITE" id="PS50092">
    <property type="entry name" value="TSP1"/>
    <property type="match status" value="1"/>
</dbReference>
<dbReference type="SUPFAM" id="SSF82895">
    <property type="entry name" value="TSP-1 type 1 repeat"/>
    <property type="match status" value="1"/>
</dbReference>
<evidence type="ECO:0000313" key="5">
    <source>
        <dbReference type="EMBL" id="KAK0176632.1"/>
    </source>
</evidence>
<comment type="caution">
    <text evidence="5">The sequence shown here is derived from an EMBL/GenBank/DDBJ whole genome shotgun (WGS) entry which is preliminary data.</text>
</comment>
<evidence type="ECO:0000256" key="2">
    <source>
        <dbReference type="ARBA" id="ARBA00023157"/>
    </source>
</evidence>
<dbReference type="InterPro" id="IPR039942">
    <property type="entry name" value="SBSPO"/>
</dbReference>
<dbReference type="InterPro" id="IPR036024">
    <property type="entry name" value="Somatomedin_B-like_dom_sf"/>
</dbReference>
<evidence type="ECO:0000313" key="6">
    <source>
        <dbReference type="Proteomes" id="UP001168990"/>
    </source>
</evidence>
<dbReference type="Gene3D" id="4.10.410.20">
    <property type="match status" value="1"/>
</dbReference>
<dbReference type="PANTHER" id="PTHR20920">
    <property type="entry name" value="RPE-SPONDIN"/>
    <property type="match status" value="1"/>
</dbReference>
<dbReference type="AlphaFoldDB" id="A0AA39FVJ0"/>
<keyword evidence="6" id="KW-1185">Reference proteome</keyword>
<dbReference type="FunFam" id="2.20.100.10:FF:000134">
    <property type="entry name" value="Uncharacterized protein"/>
    <property type="match status" value="1"/>
</dbReference>
<keyword evidence="3" id="KW-0325">Glycoprotein</keyword>
<reference evidence="5" key="2">
    <citation type="submission" date="2023-03" db="EMBL/GenBank/DDBJ databases">
        <authorList>
            <person name="Inwood S.N."/>
            <person name="Skelly J.G."/>
            <person name="Guhlin J."/>
            <person name="Harrop T.W.R."/>
            <person name="Goldson S.G."/>
            <person name="Dearden P.K."/>
        </authorList>
    </citation>
    <scope>NUCLEOTIDE SEQUENCE</scope>
    <source>
        <strain evidence="5">Irish</strain>
        <tissue evidence="5">Whole body</tissue>
    </source>
</reference>
<evidence type="ECO:0000256" key="3">
    <source>
        <dbReference type="ARBA" id="ARBA00023180"/>
    </source>
</evidence>
<dbReference type="InterPro" id="IPR001212">
    <property type="entry name" value="Somatomedin_B_dom"/>
</dbReference>
<organism evidence="5 6">
    <name type="scientific">Microctonus aethiopoides</name>
    <dbReference type="NCBI Taxonomy" id="144406"/>
    <lineage>
        <taxon>Eukaryota</taxon>
        <taxon>Metazoa</taxon>
        <taxon>Ecdysozoa</taxon>
        <taxon>Arthropoda</taxon>
        <taxon>Hexapoda</taxon>
        <taxon>Insecta</taxon>
        <taxon>Pterygota</taxon>
        <taxon>Neoptera</taxon>
        <taxon>Endopterygota</taxon>
        <taxon>Hymenoptera</taxon>
        <taxon>Apocrita</taxon>
        <taxon>Ichneumonoidea</taxon>
        <taxon>Braconidae</taxon>
        <taxon>Euphorinae</taxon>
        <taxon>Microctonus</taxon>
    </lineage>
</organism>
<dbReference type="Proteomes" id="UP001168990">
    <property type="component" value="Unassembled WGS sequence"/>
</dbReference>
<dbReference type="Gene3D" id="2.20.100.10">
    <property type="entry name" value="Thrombospondin type-1 (TSP1) repeat"/>
    <property type="match status" value="1"/>
</dbReference>
<proteinExistence type="predicted"/>
<evidence type="ECO:0000259" key="4">
    <source>
        <dbReference type="PROSITE" id="PS50958"/>
    </source>
</evidence>
<dbReference type="SMART" id="SM00209">
    <property type="entry name" value="TSP1"/>
    <property type="match status" value="1"/>
</dbReference>
<dbReference type="InterPro" id="IPR000884">
    <property type="entry name" value="TSP1_rpt"/>
</dbReference>
<dbReference type="PROSITE" id="PS50958">
    <property type="entry name" value="SMB_2"/>
    <property type="match status" value="1"/>
</dbReference>
<dbReference type="InterPro" id="IPR036383">
    <property type="entry name" value="TSP1_rpt_sf"/>
</dbReference>
<name>A0AA39FVJ0_9HYME</name>
<dbReference type="SUPFAM" id="SSF90188">
    <property type="entry name" value="Somatomedin B domain"/>
    <property type="match status" value="1"/>
</dbReference>
<sequence>MSFVDLSVGGSCKMAKLCCQGRDSGCVIQKASPNAIIESPKDKPCYCDHACLKLNDCCDDFRETCSVVDCAVSDWGTWSSCDNECGVGIQSRIRVVTQSKQNGGKHCPQLEQSRICQEYTGCRHRDVNSSQINNIALLTTWSEINSNSNETITVNGECSTFTVIWASRACSKAFPSLTLGTQICAVCRDKMENAKCQIGNEPMGPTGIGRWKIISPISMRCHGKWIGNTIVQHHQCDSINCQDTMSFVYV</sequence>